<feature type="domain" description="Copper amine oxidase-like N-terminal" evidence="2">
    <location>
        <begin position="388"/>
        <end position="480"/>
    </location>
</feature>
<sequence length="504" mass="55158">MKKNLCMVIAAVTVFGVTVSAAADTETFYDALNKPVYSAENSITMTMSLDSMSDELKDAMGLTFETAAINYSINSAYNMSEDGKVMQMVYDMTMSMPGMDDITMTNYIDMDMSNEDDIKYLVITKSPDNEKYSYIDYGENSDLASIVNMTADAVNSDEMKELAEQLSAAVPQKEPEYKDGVYSLTYSEQEIKDMLRATMLAGEQIYLPMFNEMMAVTAGQTVTTESAAAGGAEGPTDIYISGETEPVIGGAEGPTDVYIAPGEIDSEEYRAEVEKWYGILSGVKLFAEDAVTLDVTLDENNDIKTMDMGMYIETNLYDTVTKIAEAVGASEEDLAEFSEYVTPENSDIKASLVMSCEYENVNGDVTVDIPELTEENSVNMLDGIAAVTMDVDLETVTVEGMELIPLRAFCNAIGIADDDITYDNGIVTVIARTRVPERTVTVTINDTHVNVVNSDGSTTSIELPRPAVLINDRTYVTSEFAFAFDYLYDNGTVFDIGDRTEGSE</sequence>
<dbReference type="AlphaFoldDB" id="A0A9D1MCD2"/>
<dbReference type="InterPro" id="IPR012854">
    <property type="entry name" value="Cu_amine_oxidase-like_N"/>
</dbReference>
<keyword evidence="1" id="KW-0732">Signal</keyword>
<reference evidence="3" key="2">
    <citation type="journal article" date="2021" name="PeerJ">
        <title>Extensive microbial diversity within the chicken gut microbiome revealed by metagenomics and culture.</title>
        <authorList>
            <person name="Gilroy R."/>
            <person name="Ravi A."/>
            <person name="Getino M."/>
            <person name="Pursley I."/>
            <person name="Horton D.L."/>
            <person name="Alikhan N.F."/>
            <person name="Baker D."/>
            <person name="Gharbi K."/>
            <person name="Hall N."/>
            <person name="Watson M."/>
            <person name="Adriaenssens E.M."/>
            <person name="Foster-Nyarko E."/>
            <person name="Jarju S."/>
            <person name="Secka A."/>
            <person name="Antonio M."/>
            <person name="Oren A."/>
            <person name="Chaudhuri R.R."/>
            <person name="La Ragione R."/>
            <person name="Hildebrand F."/>
            <person name="Pallen M.J."/>
        </authorList>
    </citation>
    <scope>NUCLEOTIDE SEQUENCE</scope>
    <source>
        <strain evidence="3">USAMLcec3-3695</strain>
    </source>
</reference>
<dbReference type="Gene3D" id="3.30.457.10">
    <property type="entry name" value="Copper amine oxidase-like, N-terminal domain"/>
    <property type="match status" value="1"/>
</dbReference>
<evidence type="ECO:0000259" key="2">
    <source>
        <dbReference type="Pfam" id="PF07833"/>
    </source>
</evidence>
<dbReference type="Proteomes" id="UP000824109">
    <property type="component" value="Unassembled WGS sequence"/>
</dbReference>
<organism evidence="3 4">
    <name type="scientific">Candidatus Ornithomonoglobus merdipullorum</name>
    <dbReference type="NCBI Taxonomy" id="2840895"/>
    <lineage>
        <taxon>Bacteria</taxon>
        <taxon>Bacillati</taxon>
        <taxon>Bacillota</taxon>
        <taxon>Clostridia</taxon>
        <taxon>Candidatus Ornithomonoglobus</taxon>
    </lineage>
</organism>
<dbReference type="EMBL" id="DVNB01000076">
    <property type="protein sequence ID" value="HIU57585.1"/>
    <property type="molecule type" value="Genomic_DNA"/>
</dbReference>
<evidence type="ECO:0000313" key="4">
    <source>
        <dbReference type="Proteomes" id="UP000824109"/>
    </source>
</evidence>
<proteinExistence type="predicted"/>
<name>A0A9D1MCD2_9FIRM</name>
<dbReference type="Pfam" id="PF07833">
    <property type="entry name" value="Cu_amine_oxidN1"/>
    <property type="match status" value="1"/>
</dbReference>
<accession>A0A9D1MCD2</accession>
<reference evidence="3" key="1">
    <citation type="submission" date="2020-10" db="EMBL/GenBank/DDBJ databases">
        <authorList>
            <person name="Gilroy R."/>
        </authorList>
    </citation>
    <scope>NUCLEOTIDE SEQUENCE</scope>
    <source>
        <strain evidence="3">USAMLcec3-3695</strain>
    </source>
</reference>
<gene>
    <name evidence="3" type="ORF">IAA61_07205</name>
</gene>
<protein>
    <recommendedName>
        <fullName evidence="2">Copper amine oxidase-like N-terminal domain-containing protein</fullName>
    </recommendedName>
</protein>
<evidence type="ECO:0000256" key="1">
    <source>
        <dbReference type="SAM" id="SignalP"/>
    </source>
</evidence>
<comment type="caution">
    <text evidence="3">The sequence shown here is derived from an EMBL/GenBank/DDBJ whole genome shotgun (WGS) entry which is preliminary data.</text>
</comment>
<evidence type="ECO:0000313" key="3">
    <source>
        <dbReference type="EMBL" id="HIU57585.1"/>
    </source>
</evidence>
<dbReference type="InterPro" id="IPR036582">
    <property type="entry name" value="Mao_N_sf"/>
</dbReference>
<feature type="chain" id="PRO_5038404645" description="Copper amine oxidase-like N-terminal domain-containing protein" evidence="1">
    <location>
        <begin position="24"/>
        <end position="504"/>
    </location>
</feature>
<feature type="signal peptide" evidence="1">
    <location>
        <begin position="1"/>
        <end position="23"/>
    </location>
</feature>